<keyword evidence="2" id="KW-1185">Reference proteome</keyword>
<accession>A0AA48GZG1</accession>
<organism evidence="1 2">
    <name type="scientific">Mesoterricola silvestris</name>
    <dbReference type="NCBI Taxonomy" id="2927979"/>
    <lineage>
        <taxon>Bacteria</taxon>
        <taxon>Pseudomonadati</taxon>
        <taxon>Acidobacteriota</taxon>
        <taxon>Holophagae</taxon>
        <taxon>Holophagales</taxon>
        <taxon>Holophagaceae</taxon>
        <taxon>Mesoterricola</taxon>
    </lineage>
</organism>
<protein>
    <recommendedName>
        <fullName evidence="3">Iron-only hydrogenase system regulator</fullName>
    </recommendedName>
</protein>
<dbReference type="SUPFAM" id="SSF55021">
    <property type="entry name" value="ACT-like"/>
    <property type="match status" value="1"/>
</dbReference>
<dbReference type="EMBL" id="AP027080">
    <property type="protein sequence ID" value="BDU74686.1"/>
    <property type="molecule type" value="Genomic_DNA"/>
</dbReference>
<proteinExistence type="predicted"/>
<dbReference type="Gene3D" id="3.30.70.1150">
    <property type="entry name" value="ACT-like. Chain A, domain 2"/>
    <property type="match status" value="1"/>
</dbReference>
<name>A0AA48GZG1_9BACT</name>
<dbReference type="InterPro" id="IPR045865">
    <property type="entry name" value="ACT-like_dom_sf"/>
</dbReference>
<dbReference type="Proteomes" id="UP001238179">
    <property type="component" value="Chromosome"/>
</dbReference>
<dbReference type="AlphaFoldDB" id="A0AA48GZG1"/>
<gene>
    <name evidence="1" type="ORF">METEAL_38600</name>
</gene>
<evidence type="ECO:0000313" key="1">
    <source>
        <dbReference type="EMBL" id="BDU74686.1"/>
    </source>
</evidence>
<dbReference type="KEGG" id="msil:METEAL_38600"/>
<dbReference type="InterPro" id="IPR027271">
    <property type="entry name" value="Acetolactate_synth/TF_NikR_C"/>
</dbReference>
<sequence>MKPAHVILGVHVTDRLKDAVTVQKVFTEYGSLVKTRLGLHEIGNSPEGIVLLEVVGGQEAWKAMAAKLQAIEGIEVKEMVFSH</sequence>
<reference evidence="2" key="1">
    <citation type="journal article" date="2023" name="Int. J. Syst. Evol. Microbiol.">
        <title>Mesoterricola silvestris gen. nov., sp. nov., Mesoterricola sediminis sp. nov., Geothrix oryzae sp. nov., Geothrix edaphica sp. nov., Geothrix rubra sp. nov., and Geothrix limicola sp. nov., six novel members of Acidobacteriota isolated from soils.</title>
        <authorList>
            <person name="Itoh H."/>
            <person name="Sugisawa Y."/>
            <person name="Mise K."/>
            <person name="Xu Z."/>
            <person name="Kuniyasu M."/>
            <person name="Ushijima N."/>
            <person name="Kawano K."/>
            <person name="Kobayashi E."/>
            <person name="Shiratori Y."/>
            <person name="Masuda Y."/>
            <person name="Senoo K."/>
        </authorList>
    </citation>
    <scope>NUCLEOTIDE SEQUENCE [LARGE SCALE GENOMIC DNA]</scope>
    <source>
        <strain evidence="2">W79</strain>
    </source>
</reference>
<dbReference type="RefSeq" id="WP_316413358.1">
    <property type="nucleotide sequence ID" value="NZ_AP027080.1"/>
</dbReference>
<evidence type="ECO:0008006" key="3">
    <source>
        <dbReference type="Google" id="ProtNLM"/>
    </source>
</evidence>
<evidence type="ECO:0000313" key="2">
    <source>
        <dbReference type="Proteomes" id="UP001238179"/>
    </source>
</evidence>